<feature type="compositionally biased region" description="Basic and acidic residues" evidence="1">
    <location>
        <begin position="312"/>
        <end position="336"/>
    </location>
</feature>
<sequence>MIILLLWSPFLLFLSMAGYDDQAEELYYLDDTAGSFDQDLVYALNAGVRHSVNQALAQAIQPIKHHLLGLVDQQGWVAPVSAPPIGESSFAANTQAAKQTSNPHAADFESLIRNMAREHDYNAGSQKKAVSDPASSSSSEHSSEQGDVPPRKRKKKAHHQEVPTPKVLTFGPEDIVDPRSSLWLPPPEVADYVEALIRHGFDKDIRCRLRSECPRPDFPSKVTETPELDPTLVTFLKKSAKDPKKGIDRAWRGCQDKLLDISGPLTKILELALQAKESARALGTRHPWGKNKQNTRTGNATGLEISAGPPGKSEHTRGRAEAKEKETGAEEAHRDSAASNNALTQSVGNKTKIKEILTFLPA</sequence>
<keyword evidence="4" id="KW-1185">Reference proteome</keyword>
<feature type="chain" id="PRO_5043395276" evidence="2">
    <location>
        <begin position="18"/>
        <end position="362"/>
    </location>
</feature>
<dbReference type="EMBL" id="JANPWB010000009">
    <property type="protein sequence ID" value="KAJ1152066.1"/>
    <property type="molecule type" value="Genomic_DNA"/>
</dbReference>
<proteinExistence type="predicted"/>
<gene>
    <name evidence="3" type="ORF">NDU88_004844</name>
</gene>
<keyword evidence="2" id="KW-0732">Signal</keyword>
<feature type="compositionally biased region" description="Polar residues" evidence="1">
    <location>
        <begin position="291"/>
        <end position="300"/>
    </location>
</feature>
<protein>
    <submittedName>
        <fullName evidence="3">Uncharacterized protein</fullName>
    </submittedName>
</protein>
<accession>A0AAV7RKD0</accession>
<name>A0AAV7RKD0_PLEWA</name>
<dbReference type="AlphaFoldDB" id="A0AAV7RKD0"/>
<comment type="caution">
    <text evidence="3">The sequence shown here is derived from an EMBL/GenBank/DDBJ whole genome shotgun (WGS) entry which is preliminary data.</text>
</comment>
<reference evidence="3" key="1">
    <citation type="journal article" date="2022" name="bioRxiv">
        <title>Sequencing and chromosome-scale assembly of the giantPleurodeles waltlgenome.</title>
        <authorList>
            <person name="Brown T."/>
            <person name="Elewa A."/>
            <person name="Iarovenko S."/>
            <person name="Subramanian E."/>
            <person name="Araus A.J."/>
            <person name="Petzold A."/>
            <person name="Susuki M."/>
            <person name="Suzuki K.-i.T."/>
            <person name="Hayashi T."/>
            <person name="Toyoda A."/>
            <person name="Oliveira C."/>
            <person name="Osipova E."/>
            <person name="Leigh N.D."/>
            <person name="Simon A."/>
            <person name="Yun M.H."/>
        </authorList>
    </citation>
    <scope>NUCLEOTIDE SEQUENCE</scope>
    <source>
        <strain evidence="3">20211129_DDA</strain>
        <tissue evidence="3">Liver</tissue>
    </source>
</reference>
<feature type="region of interest" description="Disordered" evidence="1">
    <location>
        <begin position="284"/>
        <end position="347"/>
    </location>
</feature>
<feature type="region of interest" description="Disordered" evidence="1">
    <location>
        <begin position="121"/>
        <end position="171"/>
    </location>
</feature>
<evidence type="ECO:0000256" key="2">
    <source>
        <dbReference type="SAM" id="SignalP"/>
    </source>
</evidence>
<feature type="compositionally biased region" description="Polar residues" evidence="1">
    <location>
        <begin position="337"/>
        <end position="347"/>
    </location>
</feature>
<feature type="signal peptide" evidence="2">
    <location>
        <begin position="1"/>
        <end position="17"/>
    </location>
</feature>
<evidence type="ECO:0000256" key="1">
    <source>
        <dbReference type="SAM" id="MobiDB-lite"/>
    </source>
</evidence>
<organism evidence="3 4">
    <name type="scientific">Pleurodeles waltl</name>
    <name type="common">Iberian ribbed newt</name>
    <dbReference type="NCBI Taxonomy" id="8319"/>
    <lineage>
        <taxon>Eukaryota</taxon>
        <taxon>Metazoa</taxon>
        <taxon>Chordata</taxon>
        <taxon>Craniata</taxon>
        <taxon>Vertebrata</taxon>
        <taxon>Euteleostomi</taxon>
        <taxon>Amphibia</taxon>
        <taxon>Batrachia</taxon>
        <taxon>Caudata</taxon>
        <taxon>Salamandroidea</taxon>
        <taxon>Salamandridae</taxon>
        <taxon>Pleurodelinae</taxon>
        <taxon>Pleurodeles</taxon>
    </lineage>
</organism>
<evidence type="ECO:0000313" key="3">
    <source>
        <dbReference type="EMBL" id="KAJ1152066.1"/>
    </source>
</evidence>
<dbReference type="Proteomes" id="UP001066276">
    <property type="component" value="Chromosome 5"/>
</dbReference>
<evidence type="ECO:0000313" key="4">
    <source>
        <dbReference type="Proteomes" id="UP001066276"/>
    </source>
</evidence>